<dbReference type="RefSeq" id="XP_001885948.1">
    <property type="nucleotide sequence ID" value="XM_001885913.1"/>
</dbReference>
<gene>
    <name evidence="3" type="ORF">LACBIDRAFT_307249</name>
</gene>
<keyword evidence="1" id="KW-0812">Transmembrane</keyword>
<protein>
    <submittedName>
        <fullName evidence="3">Predicted protein</fullName>
    </submittedName>
</protein>
<organism evidence="4">
    <name type="scientific">Laccaria bicolor (strain S238N-H82 / ATCC MYA-4686)</name>
    <name type="common">Bicoloured deceiver</name>
    <name type="synonym">Laccaria laccata var. bicolor</name>
    <dbReference type="NCBI Taxonomy" id="486041"/>
    <lineage>
        <taxon>Eukaryota</taxon>
        <taxon>Fungi</taxon>
        <taxon>Dikarya</taxon>
        <taxon>Basidiomycota</taxon>
        <taxon>Agaricomycotina</taxon>
        <taxon>Agaricomycetes</taxon>
        <taxon>Agaricomycetidae</taxon>
        <taxon>Agaricales</taxon>
        <taxon>Agaricineae</taxon>
        <taxon>Hydnangiaceae</taxon>
        <taxon>Laccaria</taxon>
    </lineage>
</organism>
<keyword evidence="1" id="KW-1133">Transmembrane helix</keyword>
<keyword evidence="4" id="KW-1185">Reference proteome</keyword>
<evidence type="ECO:0000313" key="4">
    <source>
        <dbReference type="Proteomes" id="UP000001194"/>
    </source>
</evidence>
<dbReference type="KEGG" id="lbc:LACBIDRAFT_307249"/>
<reference evidence="3 4" key="1">
    <citation type="journal article" date="2008" name="Nature">
        <title>The genome of Laccaria bicolor provides insights into mycorrhizal symbiosis.</title>
        <authorList>
            <person name="Martin F."/>
            <person name="Aerts A."/>
            <person name="Ahren D."/>
            <person name="Brun A."/>
            <person name="Danchin E.G.J."/>
            <person name="Duchaussoy F."/>
            <person name="Gibon J."/>
            <person name="Kohler A."/>
            <person name="Lindquist E."/>
            <person name="Pereda V."/>
            <person name="Salamov A."/>
            <person name="Shapiro H.J."/>
            <person name="Wuyts J."/>
            <person name="Blaudez D."/>
            <person name="Buee M."/>
            <person name="Brokstein P."/>
            <person name="Canbaeck B."/>
            <person name="Cohen D."/>
            <person name="Courty P.E."/>
            <person name="Coutinho P.M."/>
            <person name="Delaruelle C."/>
            <person name="Detter J.C."/>
            <person name="Deveau A."/>
            <person name="DiFazio S."/>
            <person name="Duplessis S."/>
            <person name="Fraissinet-Tachet L."/>
            <person name="Lucic E."/>
            <person name="Frey-Klett P."/>
            <person name="Fourrey C."/>
            <person name="Feussner I."/>
            <person name="Gay G."/>
            <person name="Grimwood J."/>
            <person name="Hoegger P.J."/>
            <person name="Jain P."/>
            <person name="Kilaru S."/>
            <person name="Labbe J."/>
            <person name="Lin Y.C."/>
            <person name="Legue V."/>
            <person name="Le Tacon F."/>
            <person name="Marmeisse R."/>
            <person name="Melayah D."/>
            <person name="Montanini B."/>
            <person name="Muratet M."/>
            <person name="Nehls U."/>
            <person name="Niculita-Hirzel H."/>
            <person name="Oudot-Le Secq M.P."/>
            <person name="Peter M."/>
            <person name="Quesneville H."/>
            <person name="Rajashekar B."/>
            <person name="Reich M."/>
            <person name="Rouhier N."/>
            <person name="Schmutz J."/>
            <person name="Yin T."/>
            <person name="Chalot M."/>
            <person name="Henrissat B."/>
            <person name="Kuees U."/>
            <person name="Lucas S."/>
            <person name="Van de Peer Y."/>
            <person name="Podila G.K."/>
            <person name="Polle A."/>
            <person name="Pukkila P.J."/>
            <person name="Richardson P.M."/>
            <person name="Rouze P."/>
            <person name="Sanders I.R."/>
            <person name="Stajich J.E."/>
            <person name="Tunlid A."/>
            <person name="Tuskan G."/>
            <person name="Grigoriev I.V."/>
        </authorList>
    </citation>
    <scope>NUCLEOTIDE SEQUENCE [LARGE SCALE GENOMIC DNA]</scope>
    <source>
        <strain evidence="4">S238N-H82 / ATCC MYA-4686</strain>
    </source>
</reference>
<dbReference type="InterPro" id="IPR046366">
    <property type="entry name" value="MPAB"/>
</dbReference>
<dbReference type="InParanoid" id="B0DPQ9"/>
<name>B0DPQ9_LACBS</name>
<proteinExistence type="predicted"/>
<dbReference type="Pfam" id="PF09995">
    <property type="entry name" value="MPAB_Lcp_cat"/>
    <property type="match status" value="1"/>
</dbReference>
<dbReference type="OrthoDB" id="545169at2759"/>
<dbReference type="AlphaFoldDB" id="B0DPQ9"/>
<dbReference type="EMBL" id="DS547124">
    <property type="protein sequence ID" value="EDR03492.1"/>
    <property type="molecule type" value="Genomic_DNA"/>
</dbReference>
<keyword evidence="1" id="KW-0472">Membrane</keyword>
<dbReference type="GO" id="GO:0016491">
    <property type="term" value="F:oxidoreductase activity"/>
    <property type="evidence" value="ECO:0007669"/>
    <property type="project" value="InterPro"/>
</dbReference>
<feature type="domain" description="ER-bound oxygenase mpaB/mpaB'/Rubber oxygenase catalytic" evidence="2">
    <location>
        <begin position="182"/>
        <end position="281"/>
    </location>
</feature>
<dbReference type="PANTHER" id="PTHR36124:SF1">
    <property type="entry name" value="ER-BOUND OXYGENASE MPAB_MPAB'_RUBBER OXYGENASE CATALYTIC DOMAIN-CONTAINING PROTEIN"/>
    <property type="match status" value="1"/>
</dbReference>
<evidence type="ECO:0000259" key="2">
    <source>
        <dbReference type="Pfam" id="PF09995"/>
    </source>
</evidence>
<dbReference type="InterPro" id="IPR018713">
    <property type="entry name" value="MPAB/Lcp_cat_dom"/>
</dbReference>
<dbReference type="GeneID" id="6081598"/>
<dbReference type="PANTHER" id="PTHR36124">
    <property type="match status" value="1"/>
</dbReference>
<evidence type="ECO:0000313" key="3">
    <source>
        <dbReference type="EMBL" id="EDR03492.1"/>
    </source>
</evidence>
<dbReference type="HOGENOM" id="CLU_039076_2_0_1"/>
<sequence length="448" mass="52059">MVEFHNLTPPGFIIDLLHFLKSLSHYARYPTVIEGTIIGVLGYLALARLLRWRRYNAIHQEYMKKYQEGTLTPEEAQRIILVSTSYDMPLLLNYSLAFALFKTYAIPSISKLLSATGEFKSVETVSKRYADTEILIATWVACPISGFLDPNFKSSENGPPADDPRAMIALARVNWLHSRYRIRWAERYGWRKLSPMECEAFYVFWAEIGRRMNMRDIPESREEMIEWSRDYELKNMIPAETNKEVAEYTMAELLSAVPIRFGLRTFAVRVALCLLEDRVRVGMMYVLLHTAWRSPAIQYPPFHHRQPAQPWFFHALTRGVMAINWTAQRWFLLPRIYPSFPVKIDLPKPTGERCPKLHPNKWQYRPWYRPESIGLGYLQNKFLVAIGWYSEMPGPHLKSSGYRLEEMGPFKFENSAHEEVMQKAAELQGCPVAGPWSLEGRRGDEPSP</sequence>
<feature type="transmembrane region" description="Helical" evidence="1">
    <location>
        <begin position="26"/>
        <end position="46"/>
    </location>
</feature>
<accession>B0DPQ9</accession>
<dbReference type="Proteomes" id="UP000001194">
    <property type="component" value="Unassembled WGS sequence"/>
</dbReference>
<evidence type="ECO:0000256" key="1">
    <source>
        <dbReference type="SAM" id="Phobius"/>
    </source>
</evidence>